<feature type="region of interest" description="Disordered" evidence="1">
    <location>
        <begin position="1"/>
        <end position="20"/>
    </location>
</feature>
<keyword evidence="3" id="KW-1185">Reference proteome</keyword>
<sequence>MAGAGSAAVSGAGTPVAGPTGRDLFAEGLLEFLRPLPDVCCSSVPRTVPHQRGPEGGLGSRPLR</sequence>
<dbReference type="AlphaFoldDB" id="A0A8C9P332"/>
<dbReference type="Proteomes" id="UP000694422">
    <property type="component" value="Unplaced"/>
</dbReference>
<name>A0A8C9P332_SPEDA</name>
<reference evidence="2" key="1">
    <citation type="submission" date="2025-08" db="UniProtKB">
        <authorList>
            <consortium name="Ensembl"/>
        </authorList>
    </citation>
    <scope>IDENTIFICATION</scope>
</reference>
<evidence type="ECO:0000313" key="2">
    <source>
        <dbReference type="Ensembl" id="ENSSDAP00000002477.1"/>
    </source>
</evidence>
<evidence type="ECO:0000256" key="1">
    <source>
        <dbReference type="SAM" id="MobiDB-lite"/>
    </source>
</evidence>
<feature type="compositionally biased region" description="Low complexity" evidence="1">
    <location>
        <begin position="1"/>
        <end position="19"/>
    </location>
</feature>
<reference evidence="2" key="2">
    <citation type="submission" date="2025-09" db="UniProtKB">
        <authorList>
            <consortium name="Ensembl"/>
        </authorList>
    </citation>
    <scope>IDENTIFICATION</scope>
</reference>
<evidence type="ECO:0000313" key="3">
    <source>
        <dbReference type="Proteomes" id="UP000694422"/>
    </source>
</evidence>
<dbReference type="Ensembl" id="ENSSDAT00000002865.1">
    <property type="protein sequence ID" value="ENSSDAP00000002477.1"/>
    <property type="gene ID" value="ENSSDAG00000002394.1"/>
</dbReference>
<feature type="compositionally biased region" description="Gly residues" evidence="1">
    <location>
        <begin position="54"/>
        <end position="64"/>
    </location>
</feature>
<organism evidence="2 3">
    <name type="scientific">Spermophilus dauricus</name>
    <name type="common">Daurian ground squirrel</name>
    <dbReference type="NCBI Taxonomy" id="99837"/>
    <lineage>
        <taxon>Eukaryota</taxon>
        <taxon>Metazoa</taxon>
        <taxon>Chordata</taxon>
        <taxon>Craniata</taxon>
        <taxon>Vertebrata</taxon>
        <taxon>Euteleostomi</taxon>
        <taxon>Mammalia</taxon>
        <taxon>Eutheria</taxon>
        <taxon>Euarchontoglires</taxon>
        <taxon>Glires</taxon>
        <taxon>Rodentia</taxon>
        <taxon>Sciuromorpha</taxon>
        <taxon>Sciuridae</taxon>
        <taxon>Xerinae</taxon>
        <taxon>Marmotini</taxon>
        <taxon>Spermophilus</taxon>
    </lineage>
</organism>
<feature type="region of interest" description="Disordered" evidence="1">
    <location>
        <begin position="43"/>
        <end position="64"/>
    </location>
</feature>
<protein>
    <submittedName>
        <fullName evidence="2">Uncharacterized protein</fullName>
    </submittedName>
</protein>
<accession>A0A8C9P332</accession>
<proteinExistence type="predicted"/>